<dbReference type="FunFam" id="3.30.450.20:FF:000099">
    <property type="entry name" value="Sensory box sensor histidine kinase"/>
    <property type="match status" value="2"/>
</dbReference>
<dbReference type="PROSITE" id="PS50109">
    <property type="entry name" value="HIS_KIN"/>
    <property type="match status" value="1"/>
</dbReference>
<dbReference type="Pfam" id="PF00072">
    <property type="entry name" value="Response_reg"/>
    <property type="match status" value="1"/>
</dbReference>
<evidence type="ECO:0000256" key="2">
    <source>
        <dbReference type="ARBA" id="ARBA00012438"/>
    </source>
</evidence>
<dbReference type="InterPro" id="IPR000700">
    <property type="entry name" value="PAS-assoc_C"/>
</dbReference>
<proteinExistence type="predicted"/>
<evidence type="ECO:0000259" key="11">
    <source>
        <dbReference type="PROSITE" id="PS50113"/>
    </source>
</evidence>
<evidence type="ECO:0000256" key="1">
    <source>
        <dbReference type="ARBA" id="ARBA00000085"/>
    </source>
</evidence>
<dbReference type="InterPro" id="IPR005467">
    <property type="entry name" value="His_kinase_dom"/>
</dbReference>
<dbReference type="SMART" id="SM00086">
    <property type="entry name" value="PAC"/>
    <property type="match status" value="2"/>
</dbReference>
<evidence type="ECO:0000256" key="5">
    <source>
        <dbReference type="ARBA" id="ARBA00022777"/>
    </source>
</evidence>
<keyword evidence="7" id="KW-0175">Coiled coil</keyword>
<protein>
    <recommendedName>
        <fullName evidence="2">histidine kinase</fullName>
        <ecNumber evidence="2">2.7.13.3</ecNumber>
    </recommendedName>
</protein>
<dbReference type="OrthoDB" id="9796100at2"/>
<feature type="domain" description="Histidine kinase" evidence="8">
    <location>
        <begin position="301"/>
        <end position="525"/>
    </location>
</feature>
<evidence type="ECO:0000256" key="7">
    <source>
        <dbReference type="SAM" id="Coils"/>
    </source>
</evidence>
<dbReference type="SMART" id="SM00448">
    <property type="entry name" value="REC"/>
    <property type="match status" value="1"/>
</dbReference>
<dbReference type="Gene3D" id="3.30.565.10">
    <property type="entry name" value="Histidine kinase-like ATPase, C-terminal domain"/>
    <property type="match status" value="1"/>
</dbReference>
<dbReference type="AlphaFoldDB" id="A0A5B2TAS8"/>
<keyword evidence="3 6" id="KW-0597">Phosphoprotein</keyword>
<evidence type="ECO:0000259" key="10">
    <source>
        <dbReference type="PROSITE" id="PS50112"/>
    </source>
</evidence>
<dbReference type="InterPro" id="IPR004358">
    <property type="entry name" value="Sig_transdc_His_kin-like_C"/>
</dbReference>
<dbReference type="CDD" id="cd18161">
    <property type="entry name" value="REC_hyHK_blue-like"/>
    <property type="match status" value="1"/>
</dbReference>
<dbReference type="SUPFAM" id="SSF47384">
    <property type="entry name" value="Homodimeric domain of signal transducing histidine kinase"/>
    <property type="match status" value="1"/>
</dbReference>
<dbReference type="InterPro" id="IPR011006">
    <property type="entry name" value="CheY-like_superfamily"/>
</dbReference>
<feature type="coiled-coil region" evidence="7">
    <location>
        <begin position="251"/>
        <end position="285"/>
    </location>
</feature>
<dbReference type="CDD" id="cd16919">
    <property type="entry name" value="HATPase_CckA-like"/>
    <property type="match status" value="1"/>
</dbReference>
<dbReference type="InterPro" id="IPR001789">
    <property type="entry name" value="Sig_transdc_resp-reg_receiver"/>
</dbReference>
<feature type="domain" description="PAC" evidence="11">
    <location>
        <begin position="85"/>
        <end position="137"/>
    </location>
</feature>
<dbReference type="PANTHER" id="PTHR43304:SF1">
    <property type="entry name" value="PAC DOMAIN-CONTAINING PROTEIN"/>
    <property type="match status" value="1"/>
</dbReference>
<keyword evidence="4" id="KW-0808">Transferase</keyword>
<dbReference type="SUPFAM" id="SSF55785">
    <property type="entry name" value="PYP-like sensor domain (PAS domain)"/>
    <property type="match status" value="2"/>
</dbReference>
<evidence type="ECO:0000259" key="9">
    <source>
        <dbReference type="PROSITE" id="PS50110"/>
    </source>
</evidence>
<sequence length="667" mass="73644">CLAHRTPSSLQGSLLRGVHQFEGRSMMWVTNPASYCTYLNRLWYEFTGQSEGEALGLGWAKATHPDDGQRAKDAFLSANAAQEPFRIEYRLRRADGTYRWTIDAANPFFGEDGAFLGHVGSVIDIHERREAEEALRASEARFQAIANSVDQLIWSARPDGYHDYYNDRWYDYTGTAPGSTDGEAWNDVFHPEDRERAWAVWRGSLETGEPYRIEYRLRHCSGHYRWVLGRAQPVRDTEGRITRWFGSCTDIEEIVEAREVLTRSRAELTREVEARTEALMAAEAALRQSQKMEAVGQLTGGLAHDFNNLLTAITGSLELLTARLAEGRLNNVDRYVGAAQDAARRAAALTHRLLAFSRQQTLAPQPTNVDRLIAGMVELVQRTVGPGISVETIATPDLWNTLVDRSQLENALLNLCLNARDAMSQGGKLTIETTNCWLDDQAARLRDLPPGPYVLLSVSDNGTGMSPDVVARAFDPFFTTKPIGQGTGLGLSMIYGFVRQSNGQVRIHSKVGQGTTMRLYLPRHAGEAQDAEAAPERTLSAPRAAPDETVLVVDDEPTVRMLVVELLEDLGYTALEAADGPSGLQVLRSETRIDLLVTDVGLPGGMNGRQVAEAARTLRPGLKVLFITGYAESAVLSHCHLDPGMHVMTKPFTIMALAERIKTLVPG</sequence>
<dbReference type="InterPro" id="IPR036097">
    <property type="entry name" value="HisK_dim/P_sf"/>
</dbReference>
<dbReference type="InterPro" id="IPR035965">
    <property type="entry name" value="PAS-like_dom_sf"/>
</dbReference>
<dbReference type="SMART" id="SM00091">
    <property type="entry name" value="PAS"/>
    <property type="match status" value="2"/>
</dbReference>
<dbReference type="EC" id="2.7.13.3" evidence="2"/>
<dbReference type="SUPFAM" id="SSF55874">
    <property type="entry name" value="ATPase domain of HSP90 chaperone/DNA topoisomerase II/histidine kinase"/>
    <property type="match status" value="1"/>
</dbReference>
<dbReference type="InterPro" id="IPR003594">
    <property type="entry name" value="HATPase_dom"/>
</dbReference>
<dbReference type="InterPro" id="IPR001610">
    <property type="entry name" value="PAC"/>
</dbReference>
<dbReference type="SMART" id="SM00387">
    <property type="entry name" value="HATPase_c"/>
    <property type="match status" value="1"/>
</dbReference>
<dbReference type="CDD" id="cd00130">
    <property type="entry name" value="PAS"/>
    <property type="match status" value="2"/>
</dbReference>
<dbReference type="EMBL" id="VUKA01000050">
    <property type="protein sequence ID" value="KAA2211204.1"/>
    <property type="molecule type" value="Genomic_DNA"/>
</dbReference>
<accession>A0A5B2TAS8</accession>
<dbReference type="InterPro" id="IPR036890">
    <property type="entry name" value="HATPase_C_sf"/>
</dbReference>
<dbReference type="PROSITE" id="PS50113">
    <property type="entry name" value="PAC"/>
    <property type="match status" value="2"/>
</dbReference>
<organism evidence="12 13">
    <name type="scientific">Teichococcus oryzae</name>
    <dbReference type="NCBI Taxonomy" id="1608942"/>
    <lineage>
        <taxon>Bacteria</taxon>
        <taxon>Pseudomonadati</taxon>
        <taxon>Pseudomonadota</taxon>
        <taxon>Alphaproteobacteria</taxon>
        <taxon>Acetobacterales</taxon>
        <taxon>Roseomonadaceae</taxon>
        <taxon>Roseomonas</taxon>
    </lineage>
</organism>
<dbReference type="Pfam" id="PF02518">
    <property type="entry name" value="HATPase_c"/>
    <property type="match status" value="1"/>
</dbReference>
<gene>
    <name evidence="12" type="ORF">F0Q34_21330</name>
</gene>
<dbReference type="InterPro" id="IPR052162">
    <property type="entry name" value="Sensor_kinase/Photoreceptor"/>
</dbReference>
<feature type="domain" description="PAS" evidence="10">
    <location>
        <begin position="138"/>
        <end position="208"/>
    </location>
</feature>
<dbReference type="CDD" id="cd00082">
    <property type="entry name" value="HisKA"/>
    <property type="match status" value="1"/>
</dbReference>
<evidence type="ECO:0000256" key="3">
    <source>
        <dbReference type="ARBA" id="ARBA00022553"/>
    </source>
</evidence>
<evidence type="ECO:0000256" key="4">
    <source>
        <dbReference type="ARBA" id="ARBA00022679"/>
    </source>
</evidence>
<dbReference type="NCBIfam" id="TIGR00229">
    <property type="entry name" value="sensory_box"/>
    <property type="match status" value="2"/>
</dbReference>
<dbReference type="PANTHER" id="PTHR43304">
    <property type="entry name" value="PHYTOCHROME-LIKE PROTEIN CPH1"/>
    <property type="match status" value="1"/>
</dbReference>
<dbReference type="Proteomes" id="UP000322110">
    <property type="component" value="Unassembled WGS sequence"/>
</dbReference>
<dbReference type="InterPro" id="IPR003661">
    <property type="entry name" value="HisK_dim/P_dom"/>
</dbReference>
<reference evidence="12 13" key="1">
    <citation type="journal article" date="2015" name="Int. J. Syst. Evol. Microbiol.">
        <title>Roseomonas oryzae sp. nov., isolated from paddy rhizosphere soil.</title>
        <authorList>
            <person name="Ramaprasad E.V."/>
            <person name="Sasikala Ch."/>
            <person name="Ramana Ch.V."/>
        </authorList>
    </citation>
    <scope>NUCLEOTIDE SEQUENCE [LARGE SCALE GENOMIC DNA]</scope>
    <source>
        <strain evidence="12 13">KCTC 42542</strain>
    </source>
</reference>
<dbReference type="PRINTS" id="PR00344">
    <property type="entry name" value="BCTRLSENSOR"/>
</dbReference>
<dbReference type="PROSITE" id="PS50110">
    <property type="entry name" value="RESPONSE_REGULATORY"/>
    <property type="match status" value="1"/>
</dbReference>
<dbReference type="Gene3D" id="3.30.450.20">
    <property type="entry name" value="PAS domain"/>
    <property type="match status" value="2"/>
</dbReference>
<dbReference type="Pfam" id="PF08447">
    <property type="entry name" value="PAS_3"/>
    <property type="match status" value="2"/>
</dbReference>
<comment type="catalytic activity">
    <reaction evidence="1">
        <text>ATP + protein L-histidine = ADP + protein N-phospho-L-histidine.</text>
        <dbReference type="EC" id="2.7.13.3"/>
    </reaction>
</comment>
<dbReference type="Gene3D" id="1.10.287.130">
    <property type="match status" value="1"/>
</dbReference>
<dbReference type="InterPro" id="IPR013655">
    <property type="entry name" value="PAS_fold_3"/>
</dbReference>
<feature type="non-terminal residue" evidence="12">
    <location>
        <position position="1"/>
    </location>
</feature>
<dbReference type="SMART" id="SM00388">
    <property type="entry name" value="HisKA"/>
    <property type="match status" value="1"/>
</dbReference>
<evidence type="ECO:0000259" key="8">
    <source>
        <dbReference type="PROSITE" id="PS50109"/>
    </source>
</evidence>
<evidence type="ECO:0000256" key="6">
    <source>
        <dbReference type="PROSITE-ProRule" id="PRU00169"/>
    </source>
</evidence>
<dbReference type="InterPro" id="IPR000014">
    <property type="entry name" value="PAS"/>
</dbReference>
<dbReference type="GO" id="GO:0000155">
    <property type="term" value="F:phosphorelay sensor kinase activity"/>
    <property type="evidence" value="ECO:0007669"/>
    <property type="project" value="InterPro"/>
</dbReference>
<comment type="caution">
    <text evidence="12">The sequence shown here is derived from an EMBL/GenBank/DDBJ whole genome shotgun (WGS) entry which is preliminary data.</text>
</comment>
<dbReference type="Gene3D" id="3.40.50.2300">
    <property type="match status" value="1"/>
</dbReference>
<evidence type="ECO:0000313" key="13">
    <source>
        <dbReference type="Proteomes" id="UP000322110"/>
    </source>
</evidence>
<dbReference type="PROSITE" id="PS50112">
    <property type="entry name" value="PAS"/>
    <property type="match status" value="1"/>
</dbReference>
<evidence type="ECO:0000313" key="12">
    <source>
        <dbReference type="EMBL" id="KAA2211204.1"/>
    </source>
</evidence>
<feature type="modified residue" description="4-aspartylphosphate" evidence="6">
    <location>
        <position position="599"/>
    </location>
</feature>
<dbReference type="Pfam" id="PF00512">
    <property type="entry name" value="HisKA"/>
    <property type="match status" value="1"/>
</dbReference>
<keyword evidence="5" id="KW-0418">Kinase</keyword>
<keyword evidence="13" id="KW-1185">Reference proteome</keyword>
<name>A0A5B2TAS8_9PROT</name>
<feature type="domain" description="Response regulatory" evidence="9">
    <location>
        <begin position="549"/>
        <end position="665"/>
    </location>
</feature>
<feature type="domain" description="PAC" evidence="11">
    <location>
        <begin position="211"/>
        <end position="263"/>
    </location>
</feature>
<dbReference type="SUPFAM" id="SSF52172">
    <property type="entry name" value="CheY-like"/>
    <property type="match status" value="1"/>
</dbReference>